<evidence type="ECO:0000259" key="6">
    <source>
        <dbReference type="Pfam" id="PF02826"/>
    </source>
</evidence>
<dbReference type="GO" id="GO:0016616">
    <property type="term" value="F:oxidoreductase activity, acting on the CH-OH group of donors, NAD or NADP as acceptor"/>
    <property type="evidence" value="ECO:0007669"/>
    <property type="project" value="InterPro"/>
</dbReference>
<dbReference type="Proteomes" id="UP000309676">
    <property type="component" value="Unassembled WGS sequence"/>
</dbReference>
<dbReference type="AlphaFoldDB" id="A0A5R9G1R1"/>
<accession>A0A5R9G1R1</accession>
<dbReference type="Gene3D" id="3.40.50.720">
    <property type="entry name" value="NAD(P)-binding Rossmann-like Domain"/>
    <property type="match status" value="2"/>
</dbReference>
<evidence type="ECO:0000256" key="3">
    <source>
        <dbReference type="ARBA" id="ARBA00023027"/>
    </source>
</evidence>
<gene>
    <name evidence="7" type="ORF">FE782_21685</name>
</gene>
<dbReference type="PANTHER" id="PTHR43333:SF1">
    <property type="entry name" value="D-ISOMER SPECIFIC 2-HYDROXYACID DEHYDROGENASE NAD-BINDING DOMAIN-CONTAINING PROTEIN"/>
    <property type="match status" value="1"/>
</dbReference>
<feature type="domain" description="D-isomer specific 2-hydroxyacid dehydrogenase catalytic" evidence="5">
    <location>
        <begin position="33"/>
        <end position="306"/>
    </location>
</feature>
<keyword evidence="2 4" id="KW-0560">Oxidoreductase</keyword>
<evidence type="ECO:0000259" key="5">
    <source>
        <dbReference type="Pfam" id="PF00389"/>
    </source>
</evidence>
<feature type="domain" description="D-isomer specific 2-hydroxyacid dehydrogenase NAD-binding" evidence="6">
    <location>
        <begin position="104"/>
        <end position="279"/>
    </location>
</feature>
<evidence type="ECO:0000313" key="7">
    <source>
        <dbReference type="EMBL" id="TLS50277.1"/>
    </source>
</evidence>
<dbReference type="SUPFAM" id="SSF51735">
    <property type="entry name" value="NAD(P)-binding Rossmann-fold domains"/>
    <property type="match status" value="1"/>
</dbReference>
<dbReference type="RefSeq" id="WP_138196431.1">
    <property type="nucleotide sequence ID" value="NZ_VCIW01000016.1"/>
</dbReference>
<name>A0A5R9G1R1_9BACL</name>
<dbReference type="InterPro" id="IPR029753">
    <property type="entry name" value="D-isomer_DH_CS"/>
</dbReference>
<keyword evidence="8" id="KW-1185">Reference proteome</keyword>
<dbReference type="PROSITE" id="PS00671">
    <property type="entry name" value="D_2_HYDROXYACID_DH_3"/>
    <property type="match status" value="1"/>
</dbReference>
<dbReference type="InterPro" id="IPR006140">
    <property type="entry name" value="D-isomer_DH_NAD-bd"/>
</dbReference>
<dbReference type="CDD" id="cd05300">
    <property type="entry name" value="2-Hacid_dh_1"/>
    <property type="match status" value="1"/>
</dbReference>
<organism evidence="7 8">
    <name type="scientific">Paenibacillus antri</name>
    <dbReference type="NCBI Taxonomy" id="2582848"/>
    <lineage>
        <taxon>Bacteria</taxon>
        <taxon>Bacillati</taxon>
        <taxon>Bacillota</taxon>
        <taxon>Bacilli</taxon>
        <taxon>Bacillales</taxon>
        <taxon>Paenibacillaceae</taxon>
        <taxon>Paenibacillus</taxon>
    </lineage>
</organism>
<dbReference type="SUPFAM" id="SSF52283">
    <property type="entry name" value="Formate/glycerate dehydrogenase catalytic domain-like"/>
    <property type="match status" value="1"/>
</dbReference>
<reference evidence="7 8" key="1">
    <citation type="submission" date="2019-05" db="EMBL/GenBank/DDBJ databases">
        <authorList>
            <person name="Narsing Rao M.P."/>
            <person name="Li W.J."/>
        </authorList>
    </citation>
    <scope>NUCLEOTIDE SEQUENCE [LARGE SCALE GENOMIC DNA]</scope>
    <source>
        <strain evidence="7 8">SYSU_K30003</strain>
    </source>
</reference>
<evidence type="ECO:0000256" key="4">
    <source>
        <dbReference type="RuleBase" id="RU003719"/>
    </source>
</evidence>
<dbReference type="OrthoDB" id="9805416at2"/>
<dbReference type="Pfam" id="PF00389">
    <property type="entry name" value="2-Hacid_dh"/>
    <property type="match status" value="1"/>
</dbReference>
<dbReference type="InterPro" id="IPR036291">
    <property type="entry name" value="NAD(P)-bd_dom_sf"/>
</dbReference>
<dbReference type="FunFam" id="3.40.50.720:FF:000363">
    <property type="entry name" value="D-isomer specific 2-hydroxyacid dehydrogenase"/>
    <property type="match status" value="1"/>
</dbReference>
<sequence length="318" mass="34702">MTRTIAIIPKLKAPELNRIREAAPGWTVLAGGEATDDAVRNAEIVVGWRDGLESVVLSESSRVRWLQSWSAGMDHLEIDRYLERGIELTSANGVHAYPISETVFAMLLAFTRKIDAYIRNQQHRKWDHAGLKSEMHGKTIGIVGVGAIGEETARIAKAAFGMRVLGVRRSGAPSPAVDEMFAVERLLDMLPACDYVVAVVPSTSESKHLFDARAFAAMKETAYFVNVGRGSVVDTEALIDALNAGRIAGAGLDVFEEEPLPADHPLWAMNNVIVTPHTAGSTERYAERAVDIFLSNLEMVLNGRPPAINRLGAQGKRY</sequence>
<dbReference type="InterPro" id="IPR006139">
    <property type="entry name" value="D-isomer_2_OHA_DH_cat_dom"/>
</dbReference>
<protein>
    <submittedName>
        <fullName evidence="7">D-2-hydroxyacid dehydrogenase</fullName>
    </submittedName>
</protein>
<dbReference type="PANTHER" id="PTHR43333">
    <property type="entry name" value="2-HACID_DH_C DOMAIN-CONTAINING PROTEIN"/>
    <property type="match status" value="1"/>
</dbReference>
<proteinExistence type="inferred from homology"/>
<comment type="similarity">
    <text evidence="1 4">Belongs to the D-isomer specific 2-hydroxyacid dehydrogenase family.</text>
</comment>
<evidence type="ECO:0000256" key="2">
    <source>
        <dbReference type="ARBA" id="ARBA00023002"/>
    </source>
</evidence>
<keyword evidence="3" id="KW-0520">NAD</keyword>
<dbReference type="EMBL" id="VCIW01000016">
    <property type="protein sequence ID" value="TLS50277.1"/>
    <property type="molecule type" value="Genomic_DNA"/>
</dbReference>
<dbReference type="Pfam" id="PF02826">
    <property type="entry name" value="2-Hacid_dh_C"/>
    <property type="match status" value="1"/>
</dbReference>
<evidence type="ECO:0000256" key="1">
    <source>
        <dbReference type="ARBA" id="ARBA00005854"/>
    </source>
</evidence>
<comment type="caution">
    <text evidence="7">The sequence shown here is derived from an EMBL/GenBank/DDBJ whole genome shotgun (WGS) entry which is preliminary data.</text>
</comment>
<dbReference type="GO" id="GO:0051287">
    <property type="term" value="F:NAD binding"/>
    <property type="evidence" value="ECO:0007669"/>
    <property type="project" value="InterPro"/>
</dbReference>
<evidence type="ECO:0000313" key="8">
    <source>
        <dbReference type="Proteomes" id="UP000309676"/>
    </source>
</evidence>